<reference evidence="2 3" key="1">
    <citation type="submission" date="2015-03" db="EMBL/GenBank/DDBJ databases">
        <authorList>
            <person name="Hassan Y.I."/>
            <person name="Lepp D."/>
            <person name="Li X.-Z."/>
            <person name="Zhou T."/>
        </authorList>
    </citation>
    <scope>NUCLEOTIDE SEQUENCE [LARGE SCALE GENOMIC DNA]</scope>
    <source>
        <strain evidence="2 3">BD-c194</strain>
    </source>
</reference>
<comment type="caution">
    <text evidence="2">The sequence shown here is derived from an EMBL/GenBank/DDBJ whole genome shotgun (WGS) entry which is preliminary data.</text>
</comment>
<organism evidence="2 3">
    <name type="scientific">Devosia geojensis</name>
    <dbReference type="NCBI Taxonomy" id="443610"/>
    <lineage>
        <taxon>Bacteria</taxon>
        <taxon>Pseudomonadati</taxon>
        <taxon>Pseudomonadota</taxon>
        <taxon>Alphaproteobacteria</taxon>
        <taxon>Hyphomicrobiales</taxon>
        <taxon>Devosiaceae</taxon>
        <taxon>Devosia</taxon>
    </lineage>
</organism>
<dbReference type="GO" id="GO:0016740">
    <property type="term" value="F:transferase activity"/>
    <property type="evidence" value="ECO:0007669"/>
    <property type="project" value="UniProtKB-KW"/>
</dbReference>
<gene>
    <name evidence="2" type="ORF">VE25_04990</name>
</gene>
<dbReference type="RefSeq" id="WP_046107500.1">
    <property type="nucleotide sequence ID" value="NZ_JZEX01000056.1"/>
</dbReference>
<feature type="domain" description="Methyltransferase" evidence="1">
    <location>
        <begin position="293"/>
        <end position="348"/>
    </location>
</feature>
<dbReference type="PATRIC" id="fig|443610.3.peg.3487"/>
<name>A0A0F5FVQ3_9HYPH</name>
<dbReference type="InterPro" id="IPR041698">
    <property type="entry name" value="Methyltransf_25"/>
</dbReference>
<dbReference type="Pfam" id="PF13649">
    <property type="entry name" value="Methyltransf_25"/>
    <property type="match status" value="1"/>
</dbReference>
<protein>
    <submittedName>
        <fullName evidence="2">SAM-dependent methlyltransferase</fullName>
    </submittedName>
</protein>
<dbReference type="Proteomes" id="UP000033632">
    <property type="component" value="Unassembled WGS sequence"/>
</dbReference>
<accession>A0A0F5FVQ3</accession>
<dbReference type="STRING" id="443610.VE25_04990"/>
<proteinExistence type="predicted"/>
<dbReference type="EMBL" id="JZEX01000056">
    <property type="protein sequence ID" value="KKB12913.1"/>
    <property type="molecule type" value="Genomic_DNA"/>
</dbReference>
<keyword evidence="3" id="KW-1185">Reference proteome</keyword>
<evidence type="ECO:0000259" key="1">
    <source>
        <dbReference type="Pfam" id="PF13649"/>
    </source>
</evidence>
<dbReference type="OrthoDB" id="9765084at2"/>
<dbReference type="InterPro" id="IPR029063">
    <property type="entry name" value="SAM-dependent_MTases_sf"/>
</dbReference>
<sequence>MQQNPELVPGSFRDPAGHIYSSQDRILRTISARAAEQYRAARDVLRELVEQDRLVDFTELPADRWGFASAEAAFVLEHPRLQPWTLPYEWSFSLLKDAAIFHLDLHLDLLDRGFTLSDASAYNVQFVGPNPIFIDHLSIRPYVEGEFWAGHKQFCEQFLNPLLMRSYFDIAPNSWYRGGMEGIPTDAMARLIPLRRRLGWKVLSNIVLPAYFQKSRTSEREADFSIKDRKLPLEGLKGMLRQLRGWIEGLRPANTSSTTWANYAVTTTYDDEETAAKKAFVADFISASGARTVIDLGCNTGDYSKISLENGATRVTGFDFDQQSLDKAHARAKAENLNFLPLYLDARNPSPSQGWLQHERAGFQERYTADAVLALAFEHHLAIAHNVPLDQFVAWLTAIAPKGVVEFVPKSDPTVVKMLALREDIFPDYTLDAFLAHLSGKARIVRQETVSKSGRTMVWFELG</sequence>
<keyword evidence="2" id="KW-0808">Transferase</keyword>
<evidence type="ECO:0000313" key="3">
    <source>
        <dbReference type="Proteomes" id="UP000033632"/>
    </source>
</evidence>
<dbReference type="SUPFAM" id="SSF53335">
    <property type="entry name" value="S-adenosyl-L-methionine-dependent methyltransferases"/>
    <property type="match status" value="1"/>
</dbReference>
<evidence type="ECO:0000313" key="2">
    <source>
        <dbReference type="EMBL" id="KKB12913.1"/>
    </source>
</evidence>
<dbReference type="CDD" id="cd02440">
    <property type="entry name" value="AdoMet_MTases"/>
    <property type="match status" value="1"/>
</dbReference>
<dbReference type="Gene3D" id="3.40.50.150">
    <property type="entry name" value="Vaccinia Virus protein VP39"/>
    <property type="match status" value="1"/>
</dbReference>
<dbReference type="AlphaFoldDB" id="A0A0F5FVQ3"/>